<dbReference type="PANTHER" id="PTHR24305">
    <property type="entry name" value="CYTOCHROME P450"/>
    <property type="match status" value="1"/>
</dbReference>
<dbReference type="InterPro" id="IPR036396">
    <property type="entry name" value="Cyt_P450_sf"/>
</dbReference>
<dbReference type="Gene3D" id="1.10.630.10">
    <property type="entry name" value="Cytochrome P450"/>
    <property type="match status" value="1"/>
</dbReference>
<evidence type="ECO:0000313" key="2">
    <source>
        <dbReference type="EMBL" id="KAF4205042.1"/>
    </source>
</evidence>
<accession>A0AAN5YNW2</accession>
<dbReference type="GO" id="GO:0004497">
    <property type="term" value="F:monooxygenase activity"/>
    <property type="evidence" value="ECO:0007669"/>
    <property type="project" value="InterPro"/>
</dbReference>
<dbReference type="GO" id="GO:0020037">
    <property type="term" value="F:heme binding"/>
    <property type="evidence" value="ECO:0007669"/>
    <property type="project" value="InterPro"/>
</dbReference>
<comment type="similarity">
    <text evidence="1">Belongs to the cytochrome P450 family.</text>
</comment>
<reference evidence="2" key="2">
    <citation type="submission" date="2020-04" db="EMBL/GenBank/DDBJ databases">
        <authorList>
            <person name="Santos R.A.C."/>
            <person name="Steenwyk J.L."/>
            <person name="Rivero-Menendez O."/>
            <person name="Mead M.E."/>
            <person name="Silva L.P."/>
            <person name="Bastos R.W."/>
            <person name="Alastruey-Izquierdo A."/>
            <person name="Goldman G.H."/>
            <person name="Rokas A."/>
        </authorList>
    </citation>
    <scope>NUCLEOTIDE SEQUENCE</scope>
    <source>
        <strain evidence="2">CNM-CM8927</strain>
    </source>
</reference>
<dbReference type="GO" id="GO:0005506">
    <property type="term" value="F:iron ion binding"/>
    <property type="evidence" value="ECO:0007669"/>
    <property type="project" value="InterPro"/>
</dbReference>
<dbReference type="PANTHER" id="PTHR24305:SF152">
    <property type="entry name" value="P450, PUTATIVE (EUROFUNG)-RELATED"/>
    <property type="match status" value="1"/>
</dbReference>
<evidence type="ECO:0000313" key="3">
    <source>
        <dbReference type="Proteomes" id="UP000649114"/>
    </source>
</evidence>
<reference evidence="2" key="1">
    <citation type="journal article" date="2020" name="bioRxiv">
        <title>Genomic and phenotypic heterogeneity of clinical isolates of the human pathogens Aspergillus fumigatus, Aspergillus lentulus and Aspergillus fumigatiaffinis.</title>
        <authorList>
            <person name="dos Santos R.A.C."/>
            <person name="Steenwyk J.L."/>
            <person name="Rivero-Menendez O."/>
            <person name="Mead M.E."/>
            <person name="Silva L.P."/>
            <person name="Bastos R.W."/>
            <person name="Alastruey-Izquierdo A."/>
            <person name="Goldman G.H."/>
            <person name="Rokas A."/>
        </authorList>
    </citation>
    <scope>NUCLEOTIDE SEQUENCE</scope>
    <source>
        <strain evidence="2">CNM-CM8927</strain>
    </source>
</reference>
<proteinExistence type="inferred from homology"/>
<dbReference type="SUPFAM" id="SSF48264">
    <property type="entry name" value="Cytochrome P450"/>
    <property type="match status" value="1"/>
</dbReference>
<evidence type="ECO:0008006" key="4">
    <source>
        <dbReference type="Google" id="ProtNLM"/>
    </source>
</evidence>
<gene>
    <name evidence="2" type="ORF">CNMCM8927_006682</name>
</gene>
<sequence>MRSAFECTTYIDLLCGFRAVSLDVLNDYAFDDWYDWLNEENFGVEIFRMLRDIGPTLWFFQEFPSMRDLAIQTPFWLAKLMSKSLSRMMICLERCKHQILEDKEAVEKDDTEGYKVPTVEQLSDDAYVLIAAAADTTGNAMTIAAYSVVTNPQIYERLTAELVDGASKYFRTQRQLIWRAGSTLPHIVPSKSTSFRLARARGNVLGCNSLMQSSISSSVDYSGNLTI</sequence>
<dbReference type="GO" id="GO:0016705">
    <property type="term" value="F:oxidoreductase activity, acting on paired donors, with incorporation or reduction of molecular oxygen"/>
    <property type="evidence" value="ECO:0007669"/>
    <property type="project" value="InterPro"/>
</dbReference>
<comment type="caution">
    <text evidence="2">The sequence shown here is derived from an EMBL/GenBank/DDBJ whole genome shotgun (WGS) entry which is preliminary data.</text>
</comment>
<dbReference type="AlphaFoldDB" id="A0AAN5YNW2"/>
<dbReference type="InterPro" id="IPR050121">
    <property type="entry name" value="Cytochrome_P450_monoxygenase"/>
</dbReference>
<dbReference type="EMBL" id="JAAAPU010000049">
    <property type="protein sequence ID" value="KAF4205042.1"/>
    <property type="molecule type" value="Genomic_DNA"/>
</dbReference>
<dbReference type="Proteomes" id="UP000649114">
    <property type="component" value="Unassembled WGS sequence"/>
</dbReference>
<protein>
    <recommendedName>
        <fullName evidence="4">Cytochrome P450</fullName>
    </recommendedName>
</protein>
<organism evidence="2 3">
    <name type="scientific">Aspergillus lentulus</name>
    <dbReference type="NCBI Taxonomy" id="293939"/>
    <lineage>
        <taxon>Eukaryota</taxon>
        <taxon>Fungi</taxon>
        <taxon>Dikarya</taxon>
        <taxon>Ascomycota</taxon>
        <taxon>Pezizomycotina</taxon>
        <taxon>Eurotiomycetes</taxon>
        <taxon>Eurotiomycetidae</taxon>
        <taxon>Eurotiales</taxon>
        <taxon>Aspergillaceae</taxon>
        <taxon>Aspergillus</taxon>
        <taxon>Aspergillus subgen. Fumigati</taxon>
    </lineage>
</organism>
<name>A0AAN5YNW2_ASPLE</name>
<evidence type="ECO:0000256" key="1">
    <source>
        <dbReference type="ARBA" id="ARBA00010617"/>
    </source>
</evidence>